<name>A0A1C5ACY1_9ACTN</name>
<organism evidence="2 3">
    <name type="scientific">Micromonospora carbonacea</name>
    <dbReference type="NCBI Taxonomy" id="47853"/>
    <lineage>
        <taxon>Bacteria</taxon>
        <taxon>Bacillati</taxon>
        <taxon>Actinomycetota</taxon>
        <taxon>Actinomycetes</taxon>
        <taxon>Micromonosporales</taxon>
        <taxon>Micromonosporaceae</taxon>
        <taxon>Micromonospora</taxon>
    </lineage>
</organism>
<gene>
    <name evidence="2" type="ORF">GA0070563_112156</name>
</gene>
<evidence type="ECO:0000313" key="2">
    <source>
        <dbReference type="EMBL" id="SCF42921.1"/>
    </source>
</evidence>
<feature type="region of interest" description="Disordered" evidence="1">
    <location>
        <begin position="103"/>
        <end position="148"/>
    </location>
</feature>
<feature type="region of interest" description="Disordered" evidence="1">
    <location>
        <begin position="224"/>
        <end position="257"/>
    </location>
</feature>
<dbReference type="AlphaFoldDB" id="A0A1C5ACY1"/>
<protein>
    <submittedName>
        <fullName evidence="2">Uncharacterized protein</fullName>
    </submittedName>
</protein>
<evidence type="ECO:0000256" key="1">
    <source>
        <dbReference type="SAM" id="MobiDB-lite"/>
    </source>
</evidence>
<accession>A0A1C5ACY1</accession>
<proteinExistence type="predicted"/>
<sequence>MGLWALAGSWSSNQLTDGWVPDYIAARLDTDYREHAAALVRAGLWVEDEQGGDKGWRFHQWGEHQPSAESVLVKREAARERMRRVREHRNAGSQDVRANVHENFAGSAPNPDPTRPDLKEPSSSNGLFEEPPKPSTPKPGSDDDPNWARFWAAYPKKTSKKTARLRWASAIKQKHDPEEIILGAQRYAERVKRERIEYRYVKHPDGWLNGELWRDEAPPPGLYPPMNAPYRGQPGVAESNAPRRIPRQDICPKHRGQRAGRCGLCRAEAHGTRKEVTADA</sequence>
<evidence type="ECO:0000313" key="3">
    <source>
        <dbReference type="Proteomes" id="UP000183585"/>
    </source>
</evidence>
<dbReference type="EMBL" id="FMCT01000012">
    <property type="protein sequence ID" value="SCF42921.1"/>
    <property type="molecule type" value="Genomic_DNA"/>
</dbReference>
<reference evidence="3" key="1">
    <citation type="submission" date="2016-06" db="EMBL/GenBank/DDBJ databases">
        <authorList>
            <person name="Varghese N."/>
            <person name="Submissions Spin"/>
        </authorList>
    </citation>
    <scope>NUCLEOTIDE SEQUENCE [LARGE SCALE GENOMIC DNA]</scope>
    <source>
        <strain evidence="3">DSM 43168</strain>
    </source>
</reference>
<keyword evidence="3" id="KW-1185">Reference proteome</keyword>
<dbReference type="Proteomes" id="UP000183585">
    <property type="component" value="Unassembled WGS sequence"/>
</dbReference>